<reference evidence="2" key="2">
    <citation type="journal article" date="2014" name="ISME J.">
        <title>Microbial stratification in low pH oxic and suboxic macroscopic growths along an acid mine drainage.</title>
        <authorList>
            <person name="Mendez-Garcia C."/>
            <person name="Mesa V."/>
            <person name="Sprenger R.R."/>
            <person name="Richter M."/>
            <person name="Diez M.S."/>
            <person name="Solano J."/>
            <person name="Bargiela R."/>
            <person name="Golyshina O.V."/>
            <person name="Manteca A."/>
            <person name="Ramos J.L."/>
            <person name="Gallego J.R."/>
            <person name="Llorente I."/>
            <person name="Martins Dos Santos V.A."/>
            <person name="Jensen O.N."/>
            <person name="Pelaez A.I."/>
            <person name="Sanchez J."/>
            <person name="Ferrer M."/>
        </authorList>
    </citation>
    <scope>NUCLEOTIDE SEQUENCE</scope>
</reference>
<feature type="region of interest" description="Disordered" evidence="1">
    <location>
        <begin position="154"/>
        <end position="182"/>
    </location>
</feature>
<organism evidence="2">
    <name type="scientific">mine drainage metagenome</name>
    <dbReference type="NCBI Taxonomy" id="410659"/>
    <lineage>
        <taxon>unclassified sequences</taxon>
        <taxon>metagenomes</taxon>
        <taxon>ecological metagenomes</taxon>
    </lineage>
</organism>
<name>T0ZME4_9ZZZZ</name>
<proteinExistence type="predicted"/>
<accession>T0ZME4</accession>
<gene>
    <name evidence="2" type="ORF">B1B_12992</name>
</gene>
<evidence type="ECO:0000313" key="2">
    <source>
        <dbReference type="EMBL" id="EQD45612.1"/>
    </source>
</evidence>
<dbReference type="EMBL" id="AUZY01008544">
    <property type="protein sequence ID" value="EQD45612.1"/>
    <property type="molecule type" value="Genomic_DNA"/>
</dbReference>
<feature type="non-terminal residue" evidence="2">
    <location>
        <position position="1"/>
    </location>
</feature>
<comment type="caution">
    <text evidence="2">The sequence shown here is derived from an EMBL/GenBank/DDBJ whole genome shotgun (WGS) entry which is preliminary data.</text>
</comment>
<reference evidence="2" key="1">
    <citation type="submission" date="2013-08" db="EMBL/GenBank/DDBJ databases">
        <authorList>
            <person name="Mendez C."/>
            <person name="Richter M."/>
            <person name="Ferrer M."/>
            <person name="Sanchez J."/>
        </authorList>
    </citation>
    <scope>NUCLEOTIDE SEQUENCE</scope>
</reference>
<protein>
    <submittedName>
        <fullName evidence="2">AAA ATPase</fullName>
    </submittedName>
</protein>
<sequence length="182" mass="19050">LARVVLGTIREHGNSEDPTVPRSLVVARAKSNIGPDGDGFRYAFEQTELPTHPGITASRIAWGAALKGAASELLGEPEPTREQPEGSDAAAYLRDLLADAPMTAKDVRKAGDEAGYTWRTLQRAMKRAGAESRRQGFGEPALWSIPGHTVAPVAPVTPLPECGANGATGPESGATDAGEVEL</sequence>
<evidence type="ECO:0000256" key="1">
    <source>
        <dbReference type="SAM" id="MobiDB-lite"/>
    </source>
</evidence>
<dbReference type="AlphaFoldDB" id="T0ZME4"/>